<feature type="region of interest" description="Disordered" evidence="2">
    <location>
        <begin position="986"/>
        <end position="1085"/>
    </location>
</feature>
<organism evidence="3 4">
    <name type="scientific">Caulochytrium protostelioides</name>
    <dbReference type="NCBI Taxonomy" id="1555241"/>
    <lineage>
        <taxon>Eukaryota</taxon>
        <taxon>Fungi</taxon>
        <taxon>Fungi incertae sedis</taxon>
        <taxon>Chytridiomycota</taxon>
        <taxon>Chytridiomycota incertae sedis</taxon>
        <taxon>Chytridiomycetes</taxon>
        <taxon>Caulochytriales</taxon>
        <taxon>Caulochytriaceae</taxon>
        <taxon>Caulochytrium</taxon>
    </lineage>
</organism>
<keyword evidence="1" id="KW-0175">Coiled coil</keyword>
<feature type="compositionally biased region" description="Pro residues" evidence="2">
    <location>
        <begin position="30"/>
        <end position="41"/>
    </location>
</feature>
<feature type="compositionally biased region" description="Basic and acidic residues" evidence="2">
    <location>
        <begin position="921"/>
        <end position="935"/>
    </location>
</feature>
<feature type="compositionally biased region" description="Basic residues" evidence="2">
    <location>
        <begin position="44"/>
        <end position="59"/>
    </location>
</feature>
<dbReference type="EMBL" id="ML014200">
    <property type="protein sequence ID" value="RKP00767.1"/>
    <property type="molecule type" value="Genomic_DNA"/>
</dbReference>
<feature type="compositionally biased region" description="Low complexity" evidence="2">
    <location>
        <begin position="903"/>
        <end position="920"/>
    </location>
</feature>
<reference evidence="4" key="1">
    <citation type="journal article" date="2018" name="Nat. Microbiol.">
        <title>Leveraging single-cell genomics to expand the fungal tree of life.</title>
        <authorList>
            <person name="Ahrendt S.R."/>
            <person name="Quandt C.A."/>
            <person name="Ciobanu D."/>
            <person name="Clum A."/>
            <person name="Salamov A."/>
            <person name="Andreopoulos B."/>
            <person name="Cheng J.F."/>
            <person name="Woyke T."/>
            <person name="Pelin A."/>
            <person name="Henrissat B."/>
            <person name="Reynolds N.K."/>
            <person name="Benny G.L."/>
            <person name="Smith M.E."/>
            <person name="James T.Y."/>
            <person name="Grigoriev I.V."/>
        </authorList>
    </citation>
    <scope>NUCLEOTIDE SEQUENCE [LARGE SCALE GENOMIC DNA]</scope>
    <source>
        <strain evidence="4">ATCC 52028</strain>
    </source>
</reference>
<evidence type="ECO:0000256" key="1">
    <source>
        <dbReference type="SAM" id="Coils"/>
    </source>
</evidence>
<feature type="region of interest" description="Disordered" evidence="2">
    <location>
        <begin position="1"/>
        <end position="243"/>
    </location>
</feature>
<feature type="region of interest" description="Disordered" evidence="2">
    <location>
        <begin position="873"/>
        <end position="937"/>
    </location>
</feature>
<keyword evidence="4" id="KW-1185">Reference proteome</keyword>
<dbReference type="InterPro" id="IPR051861">
    <property type="entry name" value="NET_actin-binding_domain"/>
</dbReference>
<feature type="compositionally biased region" description="Gly residues" evidence="2">
    <location>
        <begin position="990"/>
        <end position="999"/>
    </location>
</feature>
<sequence>MDTGRAARPAHPQWERPPFPSSRLARPRSASPPPPPPPAIPPASRHRSVPRSASPRRRPPAGSACLAAADRLRESVRVTETGHTFRPSSSPTRAMPPSPPRPPAALLPHVSFDSDVEGSEGAPWTRAVAAATSASRRVGREMTATTASDRAASPTRSDDAGRDAGRRGRSATRGTSTAGPSASIGASAGAARDTSESRTRRAASASSADAQAMVDEIRRALAAQQAERPSRGRSRSPARVDAAVGTSATAPSVQALAQQRFATFVEQVQAAFAKQAKYHTGDKNLLLMLDEAQLRADLVQDAYRAMCDEMETLIARHAADKETRRTQYQQDLRRLQEALVTTADEAAEASRQSRVARRELDAQRQQASASAAQDNTTIAALKTTVAELTSERASLASQAQHQTQAHEQQLVALQRRVASHEADKTALHDALMQTQQQRDAHRATIGQLEGALESVRAELGTVRAASDERAQSLQRKTQQLADQQALLEEANQVLETFQLQETQTQQERRALEAARDRFRSEAQQRERDVARATAQLAASEQQQQQLREQLHAAQAQAQTRERDVAAVLKRVQDHEATEASLRTTLRESEAALAAANGAMGALEQAAARARDEARQWQRRHAQLEHDVARATQRADQLADQNAQLRDDLAVTAAQLQQSAQDHALAKTENAAHVRTISDRINELQAALEATHRQLARLRENEAQHASEAQHHESAMRAEQLRADNAVQQAAQWQRQLALERQDHDAYRAKKQHASQQLEDKFERAQAAMAAEVARLHAAADDLRTDVERLETENQQLHQKLADKQRLLSDVAQLTHQEQTQKQRIDALTDELLRKENEIALLHNQQQNMEHQLSRLEIEVGHYVSTTVESPRLLSRSVGAREPGHDRLSHSPPASRSPEPEPRPATAITTAPSAAASTNTRPTRDDRHETPLESHVQDLTLKLKSQVDELLARPLPLHASRARSPLSDTSSGSHPSRPAYIHAVLPDAAGDAGGRGGGLDDGFRPRRSGGRDVPRSVLASSSASSSSSSASAFSDAASADRFRGRERYRSPQGRNDDPYHESRSAILPSVTTDGSDHSFISGMEAF</sequence>
<feature type="compositionally biased region" description="Basic and acidic residues" evidence="2">
    <location>
        <begin position="1037"/>
        <end position="1062"/>
    </location>
</feature>
<name>A0A4P9X6F2_9FUNG</name>
<protein>
    <submittedName>
        <fullName evidence="3">Uncharacterized protein</fullName>
    </submittedName>
</protein>
<dbReference type="STRING" id="1555241.A0A4P9X6F2"/>
<evidence type="ECO:0000313" key="4">
    <source>
        <dbReference type="Proteomes" id="UP000274922"/>
    </source>
</evidence>
<dbReference type="PANTHER" id="PTHR32258">
    <property type="entry name" value="PROTEIN NETWORKED 4A"/>
    <property type="match status" value="1"/>
</dbReference>
<gene>
    <name evidence="3" type="ORF">CXG81DRAFT_19345</name>
</gene>
<dbReference type="PANTHER" id="PTHR32258:SF28">
    <property type="entry name" value="PROTEIN NETWORKED 3A-RELATED"/>
    <property type="match status" value="1"/>
</dbReference>
<accession>A0A4P9X6F2</accession>
<feature type="coiled-coil region" evidence="1">
    <location>
        <begin position="470"/>
        <end position="858"/>
    </location>
</feature>
<dbReference type="Proteomes" id="UP000274922">
    <property type="component" value="Unassembled WGS sequence"/>
</dbReference>
<feature type="compositionally biased region" description="Low complexity" evidence="2">
    <location>
        <begin position="171"/>
        <end position="192"/>
    </location>
</feature>
<feature type="compositionally biased region" description="Basic and acidic residues" evidence="2">
    <location>
        <begin position="1000"/>
        <end position="1013"/>
    </location>
</feature>
<feature type="compositionally biased region" description="Basic and acidic residues" evidence="2">
    <location>
        <begin position="156"/>
        <end position="166"/>
    </location>
</feature>
<dbReference type="AlphaFoldDB" id="A0A4P9X6F2"/>
<feature type="region of interest" description="Disordered" evidence="2">
    <location>
        <begin position="345"/>
        <end position="373"/>
    </location>
</feature>
<feature type="compositionally biased region" description="Low complexity" evidence="2">
    <location>
        <begin position="363"/>
        <end position="373"/>
    </location>
</feature>
<feature type="compositionally biased region" description="Low complexity" evidence="2">
    <location>
        <begin position="1018"/>
        <end position="1036"/>
    </location>
</feature>
<evidence type="ECO:0000256" key="2">
    <source>
        <dbReference type="SAM" id="MobiDB-lite"/>
    </source>
</evidence>
<evidence type="ECO:0000313" key="3">
    <source>
        <dbReference type="EMBL" id="RKP00767.1"/>
    </source>
</evidence>
<feature type="compositionally biased region" description="Pro residues" evidence="2">
    <location>
        <begin position="94"/>
        <end position="105"/>
    </location>
</feature>
<proteinExistence type="predicted"/>
<feature type="compositionally biased region" description="Low complexity" evidence="2">
    <location>
        <begin position="125"/>
        <end position="136"/>
    </location>
</feature>